<feature type="domain" description="OmpA-like" evidence="4">
    <location>
        <begin position="250"/>
        <end position="376"/>
    </location>
</feature>
<dbReference type="InterPro" id="IPR036737">
    <property type="entry name" value="OmpA-like_sf"/>
</dbReference>
<keyword evidence="2" id="KW-0175">Coiled coil</keyword>
<feature type="coiled-coil region" evidence="2">
    <location>
        <begin position="208"/>
        <end position="249"/>
    </location>
</feature>
<accession>A0A2H3P5P6</accession>
<comment type="caution">
    <text evidence="5">The sequence shown here is derived from an EMBL/GenBank/DDBJ whole genome shotgun (WGS) entry which is preliminary data.</text>
</comment>
<keyword evidence="1" id="KW-0472">Membrane</keyword>
<dbReference type="Pfam" id="PF00691">
    <property type="entry name" value="OmpA"/>
    <property type="match status" value="1"/>
</dbReference>
<dbReference type="Gene3D" id="3.30.1330.60">
    <property type="entry name" value="OmpA-like domain"/>
    <property type="match status" value="1"/>
</dbReference>
<evidence type="ECO:0000256" key="1">
    <source>
        <dbReference type="PROSITE-ProRule" id="PRU00473"/>
    </source>
</evidence>
<dbReference type="OrthoDB" id="9815217at2"/>
<gene>
    <name evidence="5" type="ORF">CRI93_08155</name>
</gene>
<dbReference type="PANTHER" id="PTHR30329:SF21">
    <property type="entry name" value="LIPOPROTEIN YIAD-RELATED"/>
    <property type="match status" value="1"/>
</dbReference>
<organism evidence="5 6">
    <name type="scientific">Longimonas halophila</name>
    <dbReference type="NCBI Taxonomy" id="1469170"/>
    <lineage>
        <taxon>Bacteria</taxon>
        <taxon>Pseudomonadati</taxon>
        <taxon>Rhodothermota</taxon>
        <taxon>Rhodothermia</taxon>
        <taxon>Rhodothermales</taxon>
        <taxon>Salisaetaceae</taxon>
        <taxon>Longimonas</taxon>
    </lineage>
</organism>
<dbReference type="SUPFAM" id="SSF103088">
    <property type="entry name" value="OmpA-like"/>
    <property type="match status" value="1"/>
</dbReference>
<dbReference type="CDD" id="cd07185">
    <property type="entry name" value="OmpA_C-like"/>
    <property type="match status" value="1"/>
</dbReference>
<sequence length="383" mass="42012">MRVKVSSSAACTERRPRNHRRQRSDSIGQFIMWQAARSPQSTIISVVGCRGKMCAIGTARINNVRNANDAISVHGCSFTMSLACSTDGGRDRAGRGGSAIAAEGLFMGMCSVQRKQRVVPRLLTKAQKDAKVLCYLLQKTRPICMLYAHAVYTPSASAFILDPASPMNRSASSLSGLARMLGCVSVVLVMLVATGCKSSEPGIDPAEMQSLESEISELETQIASMERELSNLRQENSRLRSRLSDQEQRRGETIEVLSTDLFFESGSAQLTSEGVERLVDVAQRLRGEYAERVVRVEGYTDDKPIGDRLSQRFPSNWELSAARASAVVRHLQWTHELAPNRFEVVGFGQYQPIATNETAEGRSENRRVRVAVLPAGQPTTAGE</sequence>
<dbReference type="InterPro" id="IPR050330">
    <property type="entry name" value="Bact_OuterMem_StrucFunc"/>
</dbReference>
<proteinExistence type="predicted"/>
<evidence type="ECO:0000313" key="5">
    <source>
        <dbReference type="EMBL" id="PEN07098.1"/>
    </source>
</evidence>
<protein>
    <recommendedName>
        <fullName evidence="4">OmpA-like domain-containing protein</fullName>
    </recommendedName>
</protein>
<dbReference type="AlphaFoldDB" id="A0A2H3P5P6"/>
<feature type="region of interest" description="Disordered" evidence="3">
    <location>
        <begin position="1"/>
        <end position="25"/>
    </location>
</feature>
<evidence type="ECO:0000313" key="6">
    <source>
        <dbReference type="Proteomes" id="UP000221024"/>
    </source>
</evidence>
<dbReference type="Proteomes" id="UP000221024">
    <property type="component" value="Unassembled WGS sequence"/>
</dbReference>
<feature type="compositionally biased region" description="Polar residues" evidence="3">
    <location>
        <begin position="1"/>
        <end position="10"/>
    </location>
</feature>
<evidence type="ECO:0000259" key="4">
    <source>
        <dbReference type="PROSITE" id="PS51123"/>
    </source>
</evidence>
<evidence type="ECO:0000256" key="3">
    <source>
        <dbReference type="SAM" id="MobiDB-lite"/>
    </source>
</evidence>
<evidence type="ECO:0000256" key="2">
    <source>
        <dbReference type="SAM" id="Coils"/>
    </source>
</evidence>
<reference evidence="5 6" key="1">
    <citation type="submission" date="2017-10" db="EMBL/GenBank/DDBJ databases">
        <title>Draft genome of Longimonas halophila.</title>
        <authorList>
            <person name="Goh K.M."/>
            <person name="Shamsir M.S."/>
            <person name="Lim S.W."/>
        </authorList>
    </citation>
    <scope>NUCLEOTIDE SEQUENCE [LARGE SCALE GENOMIC DNA]</scope>
    <source>
        <strain evidence="5 6">KCTC 42399</strain>
    </source>
</reference>
<dbReference type="EMBL" id="PDEP01000006">
    <property type="protein sequence ID" value="PEN07098.1"/>
    <property type="molecule type" value="Genomic_DNA"/>
</dbReference>
<name>A0A2H3P5P6_9BACT</name>
<dbReference type="InterPro" id="IPR006665">
    <property type="entry name" value="OmpA-like"/>
</dbReference>
<keyword evidence="6" id="KW-1185">Reference proteome</keyword>
<dbReference type="PROSITE" id="PS51123">
    <property type="entry name" value="OMPA_2"/>
    <property type="match status" value="1"/>
</dbReference>
<dbReference type="PANTHER" id="PTHR30329">
    <property type="entry name" value="STATOR ELEMENT OF FLAGELLAR MOTOR COMPLEX"/>
    <property type="match status" value="1"/>
</dbReference>
<dbReference type="GO" id="GO:0016020">
    <property type="term" value="C:membrane"/>
    <property type="evidence" value="ECO:0007669"/>
    <property type="project" value="UniProtKB-UniRule"/>
</dbReference>